<keyword evidence="2" id="KW-0719">Serine esterase</keyword>
<dbReference type="InterPro" id="IPR002018">
    <property type="entry name" value="CarbesteraseB"/>
</dbReference>
<protein>
    <recommendedName>
        <fullName evidence="6">Carboxylic ester hydrolase</fullName>
        <ecNumber evidence="6">3.1.1.-</ecNumber>
    </recommendedName>
</protein>
<sequence>MVIHQNLIIMLSFLFGYCFAGNLLTVETQGGKVRGFYKQTVKSKRYIAFEGIPYAKPPIGNLRFEPPQPFGKWNGVLNANTTYICSQVLFVQNLKLGQEDCLYLNVYVPKETIDANANLSVIVNIHGGSFMILSAKLGAGEDFVMDRDVIYVNLNYRLGVLGFLSTDDETVPGNMGLKDQNVAMKWVKDNIKYFGGNPDSITLIGCSAGGASVHYHYLSPLSRGKGLFHRGMSQSGTTFNTWAFIQKPKERLTVLANHLNCSQMSGKTVIDCLKYLPVKDILKAQMKLFKVASTYPTTLFGPVIDKGPNAFLPDHPYKLISSGNFTQVPWITSNTIDEGVYPILPIVILNKLQEFDEKWNDQLPYVLNYAQSANKTDWPIISKKIRDYYLEDKPATRALSELVKLCSDRYFLYDTYRALKLHTQNSVAPVYYYRYSFDDGIPTMGVKGVAHADDSKIVFRMINVSRKLPEKTAAMRDTLLDMIYNYATTGKPTINNQEFPAFKKSAGSLLINIKSSNSVTIEKFKELESDSFWYKLPIIENEKLFTS</sequence>
<keyword evidence="3 6" id="KW-0378">Hydrolase</keyword>
<evidence type="ECO:0000313" key="9">
    <source>
        <dbReference type="RefSeq" id="XP_018328853.1"/>
    </source>
</evidence>
<dbReference type="InterPro" id="IPR019819">
    <property type="entry name" value="Carboxylesterase_B_CS"/>
</dbReference>
<dbReference type="InterPro" id="IPR029058">
    <property type="entry name" value="AB_hydrolase_fold"/>
</dbReference>
<dbReference type="InterPro" id="IPR019826">
    <property type="entry name" value="Carboxylesterase_B_AS"/>
</dbReference>
<accession>A0A1W4X8Y6</accession>
<name>A0A1W4X8Y6_AGRPL</name>
<dbReference type="Pfam" id="PF00135">
    <property type="entry name" value="COesterase"/>
    <property type="match status" value="1"/>
</dbReference>
<dbReference type="GO" id="GO:0052689">
    <property type="term" value="F:carboxylic ester hydrolase activity"/>
    <property type="evidence" value="ECO:0007669"/>
    <property type="project" value="UniProtKB-KW"/>
</dbReference>
<dbReference type="PROSITE" id="PS00122">
    <property type="entry name" value="CARBOXYLESTERASE_B_1"/>
    <property type="match status" value="1"/>
</dbReference>
<dbReference type="InParanoid" id="A0A1W4X8Y6"/>
<evidence type="ECO:0000256" key="6">
    <source>
        <dbReference type="RuleBase" id="RU361235"/>
    </source>
</evidence>
<dbReference type="GeneID" id="108739452"/>
<proteinExistence type="inferred from homology"/>
<dbReference type="Proteomes" id="UP000192223">
    <property type="component" value="Unplaced"/>
</dbReference>
<evidence type="ECO:0000256" key="4">
    <source>
        <dbReference type="ARBA" id="ARBA00023157"/>
    </source>
</evidence>
<dbReference type="EC" id="3.1.1.-" evidence="6"/>
<dbReference type="OrthoDB" id="6846267at2759"/>
<dbReference type="STRING" id="224129.A0A1W4X8Y6"/>
<dbReference type="RefSeq" id="XP_018328853.1">
    <property type="nucleotide sequence ID" value="XM_018473351.1"/>
</dbReference>
<feature type="signal peptide" evidence="6">
    <location>
        <begin position="1"/>
        <end position="20"/>
    </location>
</feature>
<evidence type="ECO:0000256" key="5">
    <source>
        <dbReference type="ARBA" id="ARBA00023180"/>
    </source>
</evidence>
<comment type="similarity">
    <text evidence="1 6">Belongs to the type-B carboxylesterase/lipase family.</text>
</comment>
<dbReference type="AlphaFoldDB" id="A0A1W4X8Y6"/>
<gene>
    <name evidence="9" type="primary">LOC108739452</name>
</gene>
<evidence type="ECO:0000313" key="8">
    <source>
        <dbReference type="Proteomes" id="UP000192223"/>
    </source>
</evidence>
<evidence type="ECO:0000259" key="7">
    <source>
        <dbReference type="Pfam" id="PF00135"/>
    </source>
</evidence>
<feature type="chain" id="PRO_5010604550" description="Carboxylic ester hydrolase" evidence="6">
    <location>
        <begin position="21"/>
        <end position="547"/>
    </location>
</feature>
<keyword evidence="5" id="KW-0325">Glycoprotein</keyword>
<evidence type="ECO:0000256" key="3">
    <source>
        <dbReference type="ARBA" id="ARBA00022801"/>
    </source>
</evidence>
<reference evidence="9" key="1">
    <citation type="submission" date="2025-08" db="UniProtKB">
        <authorList>
            <consortium name="RefSeq"/>
        </authorList>
    </citation>
    <scope>IDENTIFICATION</scope>
    <source>
        <tissue evidence="9">Entire body</tissue>
    </source>
</reference>
<dbReference type="InterPro" id="IPR050309">
    <property type="entry name" value="Type-B_Carboxylest/Lipase"/>
</dbReference>
<keyword evidence="8" id="KW-1185">Reference proteome</keyword>
<evidence type="ECO:0000256" key="1">
    <source>
        <dbReference type="ARBA" id="ARBA00005964"/>
    </source>
</evidence>
<keyword evidence="4" id="KW-1015">Disulfide bond</keyword>
<dbReference type="KEGG" id="apln:108739452"/>
<dbReference type="SUPFAM" id="SSF53474">
    <property type="entry name" value="alpha/beta-Hydrolases"/>
    <property type="match status" value="1"/>
</dbReference>
<dbReference type="PANTHER" id="PTHR11559">
    <property type="entry name" value="CARBOXYLESTERASE"/>
    <property type="match status" value="1"/>
</dbReference>
<dbReference type="PROSITE" id="PS00941">
    <property type="entry name" value="CARBOXYLESTERASE_B_2"/>
    <property type="match status" value="1"/>
</dbReference>
<organism evidence="8 9">
    <name type="scientific">Agrilus planipennis</name>
    <name type="common">Emerald ash borer</name>
    <name type="synonym">Agrilus marcopoli</name>
    <dbReference type="NCBI Taxonomy" id="224129"/>
    <lineage>
        <taxon>Eukaryota</taxon>
        <taxon>Metazoa</taxon>
        <taxon>Ecdysozoa</taxon>
        <taxon>Arthropoda</taxon>
        <taxon>Hexapoda</taxon>
        <taxon>Insecta</taxon>
        <taxon>Pterygota</taxon>
        <taxon>Neoptera</taxon>
        <taxon>Endopterygota</taxon>
        <taxon>Coleoptera</taxon>
        <taxon>Polyphaga</taxon>
        <taxon>Elateriformia</taxon>
        <taxon>Buprestoidea</taxon>
        <taxon>Buprestidae</taxon>
        <taxon>Agrilinae</taxon>
        <taxon>Agrilus</taxon>
    </lineage>
</organism>
<evidence type="ECO:0000256" key="2">
    <source>
        <dbReference type="ARBA" id="ARBA00022487"/>
    </source>
</evidence>
<feature type="domain" description="Carboxylesterase type B" evidence="7">
    <location>
        <begin position="25"/>
        <end position="526"/>
    </location>
</feature>
<dbReference type="Gene3D" id="3.40.50.1820">
    <property type="entry name" value="alpha/beta hydrolase"/>
    <property type="match status" value="1"/>
</dbReference>
<keyword evidence="6" id="KW-0732">Signal</keyword>